<dbReference type="KEGG" id="cpf:CPF_0796"/>
<dbReference type="HOGENOM" id="CLU_094873_0_0_9"/>
<dbReference type="Proteomes" id="UP000001823">
    <property type="component" value="Chromosome"/>
</dbReference>
<dbReference type="InterPro" id="IPR036895">
    <property type="entry name" value="Uracil-DNA_glycosylase-like_sf"/>
</dbReference>
<evidence type="ECO:0008006" key="3">
    <source>
        <dbReference type="Google" id="ProtNLM"/>
    </source>
</evidence>
<dbReference type="PaxDb" id="195103-CPF_0796"/>
<sequence>MKKTLYDYEEAIKKLPLKDKYTKEELLTDDFLVNKEGNIEIYYAPHNEYINPNAKVFIIGITPGFNQMSTAIATARKELESGDNIKEIQYKCKVAGRFSGTLRKNIISMLNEIELNKALKINDCGDLFEEKDYLLHTVSLIPYSVFLKKANYTGHTPKLIKSDFLMKYVYENFIEEIKSLDDFENILLIPLGKAVEEVLFKLKEEGFISERQILKGFPHPSGANVNRIPQLKENKESMIKKIKEFY</sequence>
<name>A0A0H2YPU4_CLOP1</name>
<dbReference type="RefSeq" id="WP_011590374.1">
    <property type="nucleotide sequence ID" value="NC_008261.1"/>
</dbReference>
<dbReference type="EMBL" id="CP000246">
    <property type="protein sequence ID" value="ABG82833.1"/>
    <property type="molecule type" value="Genomic_DNA"/>
</dbReference>
<dbReference type="AlphaFoldDB" id="A0A0H2YPU4"/>
<dbReference type="STRING" id="195103.CPF_0796"/>
<organism evidence="1 2">
    <name type="scientific">Clostridium perfringens (strain ATCC 13124 / DSM 756 / JCM 1290 / NCIMB 6125 / NCTC 8237 / Type A)</name>
    <dbReference type="NCBI Taxonomy" id="195103"/>
    <lineage>
        <taxon>Bacteria</taxon>
        <taxon>Bacillati</taxon>
        <taxon>Bacillota</taxon>
        <taxon>Clostridia</taxon>
        <taxon>Eubacteriales</taxon>
        <taxon>Clostridiaceae</taxon>
        <taxon>Clostridium</taxon>
    </lineage>
</organism>
<keyword evidence="2" id="KW-1185">Reference proteome</keyword>
<protein>
    <recommendedName>
        <fullName evidence="3">YoxB</fullName>
    </recommendedName>
</protein>
<dbReference type="SUPFAM" id="SSF52141">
    <property type="entry name" value="Uracil-DNA glycosylase-like"/>
    <property type="match status" value="1"/>
</dbReference>
<proteinExistence type="predicted"/>
<dbReference type="eggNOG" id="ENOG502ZCGB">
    <property type="taxonomic scope" value="Bacteria"/>
</dbReference>
<evidence type="ECO:0000313" key="2">
    <source>
        <dbReference type="Proteomes" id="UP000001823"/>
    </source>
</evidence>
<gene>
    <name evidence="1" type="ordered locus">CPF_0796</name>
</gene>
<evidence type="ECO:0000313" key="1">
    <source>
        <dbReference type="EMBL" id="ABG82833.1"/>
    </source>
</evidence>
<accession>A0A0H2YPU4</accession>
<reference evidence="1 2" key="1">
    <citation type="journal article" date="2006" name="Genome Res.">
        <title>Skewed genomic variability in strains of the toxigenic bacterial pathogen, Clostridium perfringens.</title>
        <authorList>
            <person name="Myers G.S."/>
            <person name="Rasko D.A."/>
            <person name="Cheung J.K."/>
            <person name="Ravel J."/>
            <person name="Seshadri R."/>
            <person name="Deboy R.T."/>
            <person name="Ren Q."/>
            <person name="Varga J."/>
            <person name="Awad M.M."/>
            <person name="Brinkac L.M."/>
            <person name="Daugherty S.C."/>
            <person name="Haft D.H."/>
            <person name="Dodson R.J."/>
            <person name="Madupu R."/>
            <person name="Nelson W.C."/>
            <person name="Rosovitz M.J."/>
            <person name="Sullivan S.A."/>
            <person name="Khouri H."/>
            <person name="Dimitrov G.I."/>
            <person name="Watkins K.L."/>
            <person name="Mulligan S."/>
            <person name="Benton J."/>
            <person name="Radune D."/>
            <person name="Fisher D.J."/>
            <person name="Atkins H.S."/>
            <person name="Hiscox T."/>
            <person name="Jost B.H."/>
            <person name="Billington S.J."/>
            <person name="Songer J.G."/>
            <person name="McClane B.A."/>
            <person name="Titball R.W."/>
            <person name="Rood J.I."/>
            <person name="Melville S.B."/>
            <person name="Paulsen I.T."/>
        </authorList>
    </citation>
    <scope>NUCLEOTIDE SEQUENCE [LARGE SCALE GENOMIC DNA]</scope>
    <source>
        <strain evidence="2">ATCC 13124 / DSM 756 / JCM 1290 / NCIMB 6125 / NCTC 8237 / S 107 / Type A</strain>
    </source>
</reference>